<dbReference type="GO" id="GO:0008360">
    <property type="term" value="P:regulation of cell shape"/>
    <property type="evidence" value="ECO:0007669"/>
    <property type="project" value="UniProtKB-KW"/>
</dbReference>
<dbReference type="Gene3D" id="3.40.710.10">
    <property type="entry name" value="DD-peptidase/beta-lactamase superfamily"/>
    <property type="match status" value="1"/>
</dbReference>
<dbReference type="Proteomes" id="UP000247612">
    <property type="component" value="Unassembled WGS sequence"/>
</dbReference>
<keyword evidence="9" id="KW-0133">Cell shape</keyword>
<evidence type="ECO:0000256" key="9">
    <source>
        <dbReference type="ARBA" id="ARBA00022960"/>
    </source>
</evidence>
<evidence type="ECO:0000256" key="7">
    <source>
        <dbReference type="ARBA" id="ARBA00022729"/>
    </source>
</evidence>
<feature type="chain" id="PRO_5016399547" description="serine-type D-Ala-D-Ala carboxypeptidase" evidence="16">
    <location>
        <begin position="23"/>
        <end position="386"/>
    </location>
</feature>
<dbReference type="GO" id="GO:0006508">
    <property type="term" value="P:proteolysis"/>
    <property type="evidence" value="ECO:0007669"/>
    <property type="project" value="UniProtKB-KW"/>
</dbReference>
<evidence type="ECO:0000256" key="5">
    <source>
        <dbReference type="ARBA" id="ARBA00022645"/>
    </source>
</evidence>
<dbReference type="InterPro" id="IPR001967">
    <property type="entry name" value="Peptidase_S11_N"/>
</dbReference>
<dbReference type="InterPro" id="IPR015956">
    <property type="entry name" value="Peniciliin-bd_prot_C_sf"/>
</dbReference>
<keyword evidence="10" id="KW-0573">Peptidoglycan synthesis</keyword>
<comment type="caution">
    <text evidence="18">The sequence shown here is derived from an EMBL/GenBank/DDBJ whole genome shotgun (WGS) entry which is preliminary data.</text>
</comment>
<dbReference type="SUPFAM" id="SSF69189">
    <property type="entry name" value="Penicillin-binding protein associated domain"/>
    <property type="match status" value="1"/>
</dbReference>
<evidence type="ECO:0000256" key="14">
    <source>
        <dbReference type="PIRSR" id="PIRSR618044-2"/>
    </source>
</evidence>
<dbReference type="InterPro" id="IPR012338">
    <property type="entry name" value="Beta-lactam/transpept-like"/>
</dbReference>
<evidence type="ECO:0000256" key="4">
    <source>
        <dbReference type="ARBA" id="ARBA00012448"/>
    </source>
</evidence>
<evidence type="ECO:0000256" key="10">
    <source>
        <dbReference type="ARBA" id="ARBA00022984"/>
    </source>
</evidence>
<dbReference type="InterPro" id="IPR012907">
    <property type="entry name" value="Peptidase_S11_C"/>
</dbReference>
<feature type="domain" description="Peptidase S11 D-Ala-D-Ala carboxypeptidase A C-terminal" evidence="17">
    <location>
        <begin position="280"/>
        <end position="370"/>
    </location>
</feature>
<dbReference type="EMBL" id="QJKH01000013">
    <property type="protein sequence ID" value="PXX76918.1"/>
    <property type="molecule type" value="Genomic_DNA"/>
</dbReference>
<reference evidence="18 19" key="1">
    <citation type="submission" date="2018-05" db="EMBL/GenBank/DDBJ databases">
        <title>Genomic Encyclopedia of Type Strains, Phase IV (KMG-IV): sequencing the most valuable type-strain genomes for metagenomic binning, comparative biology and taxonomic classification.</title>
        <authorList>
            <person name="Goeker M."/>
        </authorList>
    </citation>
    <scope>NUCLEOTIDE SEQUENCE [LARGE SCALE GENOMIC DNA]</scope>
    <source>
        <strain evidence="18 19">JC118</strain>
    </source>
</reference>
<dbReference type="OrthoDB" id="9791132at2"/>
<dbReference type="EC" id="3.4.16.4" evidence="4"/>
<dbReference type="GO" id="GO:0071555">
    <property type="term" value="P:cell wall organization"/>
    <property type="evidence" value="ECO:0007669"/>
    <property type="project" value="UniProtKB-KW"/>
</dbReference>
<evidence type="ECO:0000256" key="16">
    <source>
        <dbReference type="SAM" id="SignalP"/>
    </source>
</evidence>
<dbReference type="AlphaFoldDB" id="A0A318KJX8"/>
<evidence type="ECO:0000256" key="13">
    <source>
        <dbReference type="PIRSR" id="PIRSR618044-1"/>
    </source>
</evidence>
<feature type="binding site" evidence="14">
    <location>
        <position position="230"/>
    </location>
    <ligand>
        <name>substrate</name>
    </ligand>
</feature>
<evidence type="ECO:0000256" key="3">
    <source>
        <dbReference type="ARBA" id="ARBA00007164"/>
    </source>
</evidence>
<keyword evidence="7 16" id="KW-0732">Signal</keyword>
<feature type="active site" description="Acyl-ester intermediate" evidence="13">
    <location>
        <position position="62"/>
    </location>
</feature>
<protein>
    <recommendedName>
        <fullName evidence="4">serine-type D-Ala-D-Ala carboxypeptidase</fullName>
        <ecNumber evidence="4">3.4.16.4</ecNumber>
    </recommendedName>
</protein>
<dbReference type="STRING" id="1034346.GCA_000313565_03423"/>
<evidence type="ECO:0000256" key="15">
    <source>
        <dbReference type="RuleBase" id="RU004016"/>
    </source>
</evidence>
<keyword evidence="6" id="KW-0645">Protease</keyword>
<evidence type="ECO:0000256" key="12">
    <source>
        <dbReference type="ARBA" id="ARBA00034000"/>
    </source>
</evidence>
<evidence type="ECO:0000256" key="6">
    <source>
        <dbReference type="ARBA" id="ARBA00022670"/>
    </source>
</evidence>
<comment type="pathway">
    <text evidence="2">Cell wall biogenesis; peptidoglycan biosynthesis.</text>
</comment>
<evidence type="ECO:0000256" key="2">
    <source>
        <dbReference type="ARBA" id="ARBA00004752"/>
    </source>
</evidence>
<dbReference type="SUPFAM" id="SSF56601">
    <property type="entry name" value="beta-lactamase/transpeptidase-like"/>
    <property type="match status" value="1"/>
</dbReference>
<dbReference type="RefSeq" id="WP_022939702.1">
    <property type="nucleotide sequence ID" value="NZ_CABKRQ010000011.1"/>
</dbReference>
<organism evidence="18 19">
    <name type="scientific">Dielma fastidiosa</name>
    <dbReference type="NCBI Taxonomy" id="1034346"/>
    <lineage>
        <taxon>Bacteria</taxon>
        <taxon>Bacillati</taxon>
        <taxon>Bacillota</taxon>
        <taxon>Erysipelotrichia</taxon>
        <taxon>Erysipelotrichales</taxon>
        <taxon>Erysipelotrichaceae</taxon>
        <taxon>Dielma</taxon>
    </lineage>
</organism>
<sequence length="386" mass="42883">MKKGWIAILICMLTLTLSPIKAEEEQEQPALANQAQSAYVMEYSTGQVVFKKNETEKLFPASMTKMMGLILIFEALNNGSLSMEDTVTVSETAASMGGSQIFLEVNEVMKVEDMIKSICIASANDAMVAMAEKLGGSVENFVKKMNDKGKEIGLENTHFVNTTGLHDPEHYSCAKDMARIAQVLIQTGGDQLLAITSTYDTYIREDSEKPFWLVNTNKLIKQMEGVDGLKTGFTQEAMSCITVTAKRDNLRLISVVMKEPSSQVRNAETKQLLDYGFAMFDQKIIYEKGSVIDALNIDLAKPETAELVTLNEVPIVFKIGEEPQITEQKVVLTKNELPYAVDEKIAELVITLDNQTTLTVDLGVNVPMEKVSYFDLFLNLWKQVLA</sequence>
<gene>
    <name evidence="18" type="ORF">DES51_113113</name>
</gene>
<comment type="catalytic activity">
    <reaction evidence="12">
        <text>Preferential cleavage: (Ac)2-L-Lys-D-Ala-|-D-Ala. Also transpeptidation of peptidyl-alanyl moieties that are N-acyl substituents of D-alanine.</text>
        <dbReference type="EC" id="3.4.16.4"/>
    </reaction>
</comment>
<dbReference type="GO" id="GO:0009002">
    <property type="term" value="F:serine-type D-Ala-D-Ala carboxypeptidase activity"/>
    <property type="evidence" value="ECO:0007669"/>
    <property type="project" value="UniProtKB-EC"/>
</dbReference>
<dbReference type="UniPathway" id="UPA00219"/>
<comment type="similarity">
    <text evidence="3 15">Belongs to the peptidase S11 family.</text>
</comment>
<dbReference type="SMART" id="SM00936">
    <property type="entry name" value="PBP5_C"/>
    <property type="match status" value="1"/>
</dbReference>
<feature type="active site" description="Proton acceptor" evidence="13">
    <location>
        <position position="65"/>
    </location>
</feature>
<dbReference type="PRINTS" id="PR00725">
    <property type="entry name" value="DADACBPTASE1"/>
</dbReference>
<evidence type="ECO:0000256" key="8">
    <source>
        <dbReference type="ARBA" id="ARBA00022801"/>
    </source>
</evidence>
<dbReference type="Pfam" id="PF00768">
    <property type="entry name" value="Peptidase_S11"/>
    <property type="match status" value="1"/>
</dbReference>
<feature type="signal peptide" evidence="16">
    <location>
        <begin position="1"/>
        <end position="22"/>
    </location>
</feature>
<keyword evidence="11" id="KW-0961">Cell wall biogenesis/degradation</keyword>
<keyword evidence="19" id="KW-1185">Reference proteome</keyword>
<evidence type="ECO:0000313" key="18">
    <source>
        <dbReference type="EMBL" id="PXX76918.1"/>
    </source>
</evidence>
<evidence type="ECO:0000256" key="11">
    <source>
        <dbReference type="ARBA" id="ARBA00023316"/>
    </source>
</evidence>
<evidence type="ECO:0000259" key="17">
    <source>
        <dbReference type="SMART" id="SM00936"/>
    </source>
</evidence>
<feature type="active site" evidence="13">
    <location>
        <position position="122"/>
    </location>
</feature>
<dbReference type="PANTHER" id="PTHR21581:SF6">
    <property type="entry name" value="TRAFFICKING PROTEIN PARTICLE COMPLEX SUBUNIT 12"/>
    <property type="match status" value="1"/>
</dbReference>
<proteinExistence type="inferred from homology"/>
<dbReference type="PANTHER" id="PTHR21581">
    <property type="entry name" value="D-ALANYL-D-ALANINE CARBOXYPEPTIDASE"/>
    <property type="match status" value="1"/>
</dbReference>
<dbReference type="InterPro" id="IPR018044">
    <property type="entry name" value="Peptidase_S11"/>
</dbReference>
<evidence type="ECO:0000313" key="19">
    <source>
        <dbReference type="Proteomes" id="UP000247612"/>
    </source>
</evidence>
<name>A0A318KJX8_9FIRM</name>
<keyword evidence="8" id="KW-0378">Hydrolase</keyword>
<evidence type="ECO:0000256" key="1">
    <source>
        <dbReference type="ARBA" id="ARBA00003217"/>
    </source>
</evidence>
<dbReference type="GO" id="GO:0009252">
    <property type="term" value="P:peptidoglycan biosynthetic process"/>
    <property type="evidence" value="ECO:0007669"/>
    <property type="project" value="UniProtKB-UniPathway"/>
</dbReference>
<keyword evidence="5 18" id="KW-0121">Carboxypeptidase</keyword>
<accession>A0A318KJX8</accession>
<comment type="function">
    <text evidence="1">Removes C-terminal D-alanyl residues from sugar-peptide cell wall precursors.</text>
</comment>